<proteinExistence type="predicted"/>
<evidence type="ECO:0000313" key="2">
    <source>
        <dbReference type="Proteomes" id="UP000799764"/>
    </source>
</evidence>
<comment type="caution">
    <text evidence="1">The sequence shown here is derived from an EMBL/GenBank/DDBJ whole genome shotgun (WGS) entry which is preliminary data.</text>
</comment>
<keyword evidence="2" id="KW-1185">Reference proteome</keyword>
<dbReference type="Proteomes" id="UP000799764">
    <property type="component" value="Unassembled WGS sequence"/>
</dbReference>
<protein>
    <submittedName>
        <fullName evidence="1">Uncharacterized protein</fullName>
    </submittedName>
</protein>
<organism evidence="1 2">
    <name type="scientific">Karstenula rhodostoma CBS 690.94</name>
    <dbReference type="NCBI Taxonomy" id="1392251"/>
    <lineage>
        <taxon>Eukaryota</taxon>
        <taxon>Fungi</taxon>
        <taxon>Dikarya</taxon>
        <taxon>Ascomycota</taxon>
        <taxon>Pezizomycotina</taxon>
        <taxon>Dothideomycetes</taxon>
        <taxon>Pleosporomycetidae</taxon>
        <taxon>Pleosporales</taxon>
        <taxon>Massarineae</taxon>
        <taxon>Didymosphaeriaceae</taxon>
        <taxon>Karstenula</taxon>
    </lineage>
</organism>
<gene>
    <name evidence="1" type="ORF">P171DRAFT_498376</name>
</gene>
<reference evidence="1" key="1">
    <citation type="journal article" date="2020" name="Stud. Mycol.">
        <title>101 Dothideomycetes genomes: a test case for predicting lifestyles and emergence of pathogens.</title>
        <authorList>
            <person name="Haridas S."/>
            <person name="Albert R."/>
            <person name="Binder M."/>
            <person name="Bloem J."/>
            <person name="Labutti K."/>
            <person name="Salamov A."/>
            <person name="Andreopoulos B."/>
            <person name="Baker S."/>
            <person name="Barry K."/>
            <person name="Bills G."/>
            <person name="Bluhm B."/>
            <person name="Cannon C."/>
            <person name="Castanera R."/>
            <person name="Culley D."/>
            <person name="Daum C."/>
            <person name="Ezra D."/>
            <person name="Gonzalez J."/>
            <person name="Henrissat B."/>
            <person name="Kuo A."/>
            <person name="Liang C."/>
            <person name="Lipzen A."/>
            <person name="Lutzoni F."/>
            <person name="Magnuson J."/>
            <person name="Mondo S."/>
            <person name="Nolan M."/>
            <person name="Ohm R."/>
            <person name="Pangilinan J."/>
            <person name="Park H.-J."/>
            <person name="Ramirez L."/>
            <person name="Alfaro M."/>
            <person name="Sun H."/>
            <person name="Tritt A."/>
            <person name="Yoshinaga Y."/>
            <person name="Zwiers L.-H."/>
            <person name="Turgeon B."/>
            <person name="Goodwin S."/>
            <person name="Spatafora J."/>
            <person name="Crous P."/>
            <person name="Grigoriev I."/>
        </authorList>
    </citation>
    <scope>NUCLEOTIDE SEQUENCE</scope>
    <source>
        <strain evidence="1">CBS 690.94</strain>
    </source>
</reference>
<evidence type="ECO:0000313" key="1">
    <source>
        <dbReference type="EMBL" id="KAF2441833.1"/>
    </source>
</evidence>
<dbReference type="AlphaFoldDB" id="A0A9P4UA25"/>
<accession>A0A9P4UA25</accession>
<dbReference type="EMBL" id="MU001505">
    <property type="protein sequence ID" value="KAF2441833.1"/>
    <property type="molecule type" value="Genomic_DNA"/>
</dbReference>
<sequence>MATHLNTTMPLPPSYLRLQHPLLNPKNIITPPLPLSHRFLHQRPPVVDRQLRLRSTHHIALPLQHKPARRLPLPSQITHRGIQRRKHVYDHRIGPGRRDDVEVAWGGAAGGVSIADEVDRGGNSGRGVVRENTRTARAEACGLGMVREGDGVKGGCAGDGREPKLVVVRVGPGVGSWGISGWAVFWWVAFWWRVG</sequence>
<name>A0A9P4UA25_9PLEO</name>